<dbReference type="VEuPathDB" id="MicrosporidiaDB:HERIO_331"/>
<reference evidence="1 2" key="1">
    <citation type="journal article" date="2017" name="Environ. Microbiol.">
        <title>Decay of the glycolytic pathway and adaptation to intranuclear parasitism within Enterocytozoonidae microsporidia.</title>
        <authorList>
            <person name="Wiredu Boakye D."/>
            <person name="Jaroenlak P."/>
            <person name="Prachumwat A."/>
            <person name="Williams T.A."/>
            <person name="Bateman K.S."/>
            <person name="Itsathitphaisarn O."/>
            <person name="Sritunyalucksana K."/>
            <person name="Paszkiewicz K.H."/>
            <person name="Moore K.A."/>
            <person name="Stentiford G.D."/>
            <person name="Williams B.A."/>
        </authorList>
    </citation>
    <scope>NUCLEOTIDE SEQUENCE [LARGE SCALE GENOMIC DNA]</scope>
    <source>
        <strain evidence="2">canceri</strain>
    </source>
</reference>
<proteinExistence type="predicted"/>
<gene>
    <name evidence="1" type="ORF">A0H76_1951</name>
</gene>
<organism evidence="1 2">
    <name type="scientific">Hepatospora eriocheir</name>
    <dbReference type="NCBI Taxonomy" id="1081669"/>
    <lineage>
        <taxon>Eukaryota</taxon>
        <taxon>Fungi</taxon>
        <taxon>Fungi incertae sedis</taxon>
        <taxon>Microsporidia</taxon>
        <taxon>Hepatosporidae</taxon>
        <taxon>Hepatospora</taxon>
    </lineage>
</organism>
<dbReference type="Proteomes" id="UP000192501">
    <property type="component" value="Unassembled WGS sequence"/>
</dbReference>
<protein>
    <submittedName>
        <fullName evidence="1">Uncharacterized protein</fullName>
    </submittedName>
</protein>
<accession>A0A1X0QKJ0</accession>
<sequence length="409" mass="48708">MNFSKIFFEVNICLGCVLVSNNSQIILEEDDEIKQIIEECVKSKNFLKKNVPLVLRLLESKYKNLSIDEINSIVNQLNINFKEEQINSKDYLDKSGCIDDFNIYIIIKLNDKLERFGKLIIRKVKNNNQVEFDCSRCSSFQSTKCIFEFFDSLNKNQKDIKLSNGESLLENYMDFLSMKIFLDKTICHYNRCLITLISELKKLMFNFNVYSSKDEISPSEFDEIFSPKIKEILYQNFFNDFSRDATKIMNIEEKEKIEKFLKEFSKYIVKMIILIEKYNFFYNSLTHFTLDSYVFKYIDNNDDDLRKEIKQLNTKLSNLLFIESKIYETRLNFYIRMFHYYALKDYIPFSYLSNNDSVLGNYEDIINDRDTTEDDVMLISSDILSEYQNISIILVNPSLTRYLLNEFLF</sequence>
<dbReference type="AlphaFoldDB" id="A0A1X0QKJ0"/>
<evidence type="ECO:0000313" key="1">
    <source>
        <dbReference type="EMBL" id="ORE00216.1"/>
    </source>
</evidence>
<comment type="caution">
    <text evidence="1">The sequence shown here is derived from an EMBL/GenBank/DDBJ whole genome shotgun (WGS) entry which is preliminary data.</text>
</comment>
<dbReference type="VEuPathDB" id="MicrosporidiaDB:A0H76_1951"/>
<name>A0A1X0QKJ0_9MICR</name>
<evidence type="ECO:0000313" key="2">
    <source>
        <dbReference type="Proteomes" id="UP000192501"/>
    </source>
</evidence>
<dbReference type="EMBL" id="LTAI01000049">
    <property type="protein sequence ID" value="ORE00216.1"/>
    <property type="molecule type" value="Genomic_DNA"/>
</dbReference>